<dbReference type="Proteomes" id="UP000232693">
    <property type="component" value="Chromosome"/>
</dbReference>
<dbReference type="EMBL" id="CP025120">
    <property type="protein sequence ID" value="AUD79116.1"/>
    <property type="molecule type" value="Genomic_DNA"/>
</dbReference>
<dbReference type="InterPro" id="IPR032466">
    <property type="entry name" value="Metal_Hydrolase"/>
</dbReference>
<dbReference type="KEGG" id="kpd:CW740_07590"/>
<dbReference type="GO" id="GO:0006508">
    <property type="term" value="P:proteolysis"/>
    <property type="evidence" value="ECO:0007669"/>
    <property type="project" value="InterPro"/>
</dbReference>
<protein>
    <submittedName>
        <fullName evidence="1">Peptidase M19</fullName>
    </submittedName>
</protein>
<dbReference type="RefSeq" id="WP_106646948.1">
    <property type="nucleotide sequence ID" value="NZ_BMGO01000001.1"/>
</dbReference>
<dbReference type="AlphaFoldDB" id="A0A2K9AFE8"/>
<dbReference type="NCBIfam" id="TIGR01409">
    <property type="entry name" value="TAT_signal_seq"/>
    <property type="match status" value="1"/>
</dbReference>
<gene>
    <name evidence="1" type="ORF">CW740_07590</name>
</gene>
<dbReference type="PANTHER" id="PTHR10443">
    <property type="entry name" value="MICROSOMAL DIPEPTIDASE"/>
    <property type="match status" value="1"/>
</dbReference>
<name>A0A2K9AFE8_9GAMM</name>
<dbReference type="InterPro" id="IPR019546">
    <property type="entry name" value="TAT_signal_bac_arc"/>
</dbReference>
<dbReference type="SUPFAM" id="SSF51556">
    <property type="entry name" value="Metallo-dependent hydrolases"/>
    <property type="match status" value="1"/>
</dbReference>
<keyword evidence="2" id="KW-1185">Reference proteome</keyword>
<dbReference type="InterPro" id="IPR008257">
    <property type="entry name" value="Pept_M19"/>
</dbReference>
<accession>A0A2K9AFE8</accession>
<organism evidence="1 2">
    <name type="scientific">Kangiella profundi</name>
    <dbReference type="NCBI Taxonomy" id="1561924"/>
    <lineage>
        <taxon>Bacteria</taxon>
        <taxon>Pseudomonadati</taxon>
        <taxon>Pseudomonadota</taxon>
        <taxon>Gammaproteobacteria</taxon>
        <taxon>Kangiellales</taxon>
        <taxon>Kangiellaceae</taxon>
        <taxon>Kangiella</taxon>
    </lineage>
</organism>
<proteinExistence type="predicted"/>
<evidence type="ECO:0000313" key="2">
    <source>
        <dbReference type="Proteomes" id="UP000232693"/>
    </source>
</evidence>
<sequence>MNRRSFIKNSALAAAAVGINLGSGGLLASNKPMNMITRQQYNDWFVFDGLGVLYDINDPTGGIQDNWRMTERLKRDLLASGLDCYRQTTGAPFPAYPGDDVFETSVSILSQHHKLIDANSDVLALVRTFDDIVQAKKDKKIAVTLGFQNSHTIGNNLEHIETFKHLGVLTMQLTYNGQNQIGGGANVSPRLPLTEFGQEVVEKMNEQNILIDLSHSGERTCLQAIRASKAPVTISHSGCRTLADFPRNKTDKELRLLADKGGLFGVYFMPFLDPDSKANSDHLVAHIEHAINVCGEDHVAIGTDGGYTGIDDLDKVRQSTDKMTQHRIDNGAAAAGEKIGNLNFMPDIVGPSQFYLLANKLAERGHSATRIEKILGLNAFNLMREVWK</sequence>
<dbReference type="OrthoDB" id="9804920at2"/>
<evidence type="ECO:0000313" key="1">
    <source>
        <dbReference type="EMBL" id="AUD79116.1"/>
    </source>
</evidence>
<reference evidence="1 2" key="1">
    <citation type="submission" date="2017-12" db="EMBL/GenBank/DDBJ databases">
        <title>Kangiella profundi FT102 completed genome.</title>
        <authorList>
            <person name="Xu J."/>
            <person name="Wang J."/>
            <person name="Lu Y."/>
        </authorList>
    </citation>
    <scope>NUCLEOTIDE SEQUENCE [LARGE SCALE GENOMIC DNA]</scope>
    <source>
        <strain evidence="1 2">FT102</strain>
    </source>
</reference>
<dbReference type="GO" id="GO:0070573">
    <property type="term" value="F:metallodipeptidase activity"/>
    <property type="evidence" value="ECO:0007669"/>
    <property type="project" value="InterPro"/>
</dbReference>
<dbReference type="PROSITE" id="PS51365">
    <property type="entry name" value="RENAL_DIPEPTIDASE_2"/>
    <property type="match status" value="1"/>
</dbReference>
<dbReference type="PANTHER" id="PTHR10443:SF12">
    <property type="entry name" value="DIPEPTIDASE"/>
    <property type="match status" value="1"/>
</dbReference>
<dbReference type="Gene3D" id="3.20.20.140">
    <property type="entry name" value="Metal-dependent hydrolases"/>
    <property type="match status" value="1"/>
</dbReference>
<dbReference type="Pfam" id="PF01244">
    <property type="entry name" value="Peptidase_M19"/>
    <property type="match status" value="1"/>
</dbReference>